<evidence type="ECO:0000256" key="2">
    <source>
        <dbReference type="ARBA" id="ARBA00022475"/>
    </source>
</evidence>
<evidence type="ECO:0000256" key="6">
    <source>
        <dbReference type="SAM" id="MobiDB-lite"/>
    </source>
</evidence>
<dbReference type="GO" id="GO:0005886">
    <property type="term" value="C:plasma membrane"/>
    <property type="evidence" value="ECO:0007669"/>
    <property type="project" value="UniProtKB-SubCell"/>
</dbReference>
<dbReference type="CDD" id="cd01127">
    <property type="entry name" value="TrwB_TraG_TraD_VirD4"/>
    <property type="match status" value="1"/>
</dbReference>
<dbReference type="RefSeq" id="WP_175559135.1">
    <property type="nucleotide sequence ID" value="NZ_FMYH01000006.1"/>
</dbReference>
<sequence>MTARMARPSRQRPRAAGGAGYDLTDVGLVALIGLFALGTVLWLGAAAACLLTGRVVPDGGVLSAIGALARPGSPGQAWGPTQDLPGPIAYWLVTAIVIAAITALALLGVRGYRAMTGTGRPADLIRSLPGQATPAQMQDAAGKRALLRRAAIVRPSATDHPQATDVGYRLGRMHGRELWCSLEDSALLVGPPRMGKGLHVVIPWVLDAPGAVVATSTRPDTLAVTMHARGRRGPVAIFDPQRLAGLPGGLRWSPVRGCETPRTALVRARGLAAGAGFGKSVSDSDFWAGQTETALRCLLHAAALDGRRAVDVYRWSLNPILAEDAVTILNRDPRAADGWADALEAAIHSDPRTRDSVWLGVRQSLAALADPDVLDAADPAADDGFDPAVFLRESGTLYLLAAASTSASCAPLVAAFVEDITETARVVAARSPGARLDPPLLLALDEIANLTPLPSLPQLMAEGGGTGITTLAVLQSLAQARHRWGEHAADAIWDSATVKIVLGGLAKYRDLDDVSRLLGEIDEVTETRSRGSAGERSTSTSLRMVPVMPPAVLRTLPFGTGVLLLRQTKPAVIDLTPWPSRPDARELVAGQKAVEKATAAAAVGHTTPSAPAAATLPVPGLTDLGDSSWAN</sequence>
<keyword evidence="10" id="KW-1185">Reference proteome</keyword>
<evidence type="ECO:0000259" key="8">
    <source>
        <dbReference type="Pfam" id="PF12696"/>
    </source>
</evidence>
<feature type="transmembrane region" description="Helical" evidence="7">
    <location>
        <begin position="21"/>
        <end position="45"/>
    </location>
</feature>
<evidence type="ECO:0000313" key="10">
    <source>
        <dbReference type="Proteomes" id="UP000199039"/>
    </source>
</evidence>
<evidence type="ECO:0000256" key="3">
    <source>
        <dbReference type="ARBA" id="ARBA00022692"/>
    </source>
</evidence>
<comment type="subcellular location">
    <subcellularLocation>
        <location evidence="1">Cell membrane</location>
        <topology evidence="1">Multi-pass membrane protein</topology>
    </subcellularLocation>
</comment>
<evidence type="ECO:0000313" key="9">
    <source>
        <dbReference type="EMBL" id="SDD22381.1"/>
    </source>
</evidence>
<gene>
    <name evidence="9" type="ORF">SAMN05216410_2984</name>
</gene>
<accession>A0A1G6T085</accession>
<reference evidence="9 10" key="1">
    <citation type="submission" date="2016-09" db="EMBL/GenBank/DDBJ databases">
        <authorList>
            <person name="Capua I."/>
            <person name="De Benedictis P."/>
            <person name="Joannis T."/>
            <person name="Lombin L.H."/>
            <person name="Cattoli G."/>
        </authorList>
    </citation>
    <scope>NUCLEOTIDE SEQUENCE [LARGE SCALE GENOMIC DNA]</scope>
    <source>
        <strain evidence="9 10">ISLP-3</strain>
    </source>
</reference>
<dbReference type="InterPro" id="IPR032689">
    <property type="entry name" value="TraG-D_C"/>
</dbReference>
<keyword evidence="5 7" id="KW-0472">Membrane</keyword>
<keyword evidence="3 7" id="KW-0812">Transmembrane</keyword>
<protein>
    <submittedName>
        <fullName evidence="9">Type IV secretory pathway, VirD4 component, TraG/TraD family ATPase</fullName>
    </submittedName>
</protein>
<evidence type="ECO:0000256" key="4">
    <source>
        <dbReference type="ARBA" id="ARBA00022989"/>
    </source>
</evidence>
<name>A0A1G6T085_9MICO</name>
<dbReference type="InterPro" id="IPR027417">
    <property type="entry name" value="P-loop_NTPase"/>
</dbReference>
<keyword evidence="4 7" id="KW-1133">Transmembrane helix</keyword>
<dbReference type="SUPFAM" id="SSF52540">
    <property type="entry name" value="P-loop containing nucleoside triphosphate hydrolases"/>
    <property type="match status" value="1"/>
</dbReference>
<dbReference type="InterPro" id="IPR051539">
    <property type="entry name" value="T4SS-coupling_protein"/>
</dbReference>
<dbReference type="PANTHER" id="PTHR37937">
    <property type="entry name" value="CONJUGATIVE TRANSFER: DNA TRANSPORT"/>
    <property type="match status" value="1"/>
</dbReference>
<feature type="compositionally biased region" description="Low complexity" evidence="6">
    <location>
        <begin position="609"/>
        <end position="619"/>
    </location>
</feature>
<organism evidence="9 10">
    <name type="scientific">Sanguibacter gelidistatuariae</name>
    <dbReference type="NCBI Taxonomy" id="1814289"/>
    <lineage>
        <taxon>Bacteria</taxon>
        <taxon>Bacillati</taxon>
        <taxon>Actinomycetota</taxon>
        <taxon>Actinomycetes</taxon>
        <taxon>Micrococcales</taxon>
        <taxon>Sanguibacteraceae</taxon>
        <taxon>Sanguibacter</taxon>
    </lineage>
</organism>
<dbReference type="STRING" id="1814289.SAMN05216410_2984"/>
<keyword evidence="2" id="KW-1003">Cell membrane</keyword>
<evidence type="ECO:0000256" key="7">
    <source>
        <dbReference type="SAM" id="Phobius"/>
    </source>
</evidence>
<feature type="region of interest" description="Disordered" evidence="6">
    <location>
        <begin position="609"/>
        <end position="631"/>
    </location>
</feature>
<feature type="domain" description="TraD/TraG TraM recognition site" evidence="8">
    <location>
        <begin position="439"/>
        <end position="557"/>
    </location>
</feature>
<proteinExistence type="predicted"/>
<dbReference type="Pfam" id="PF12696">
    <property type="entry name" value="TraG-D_C"/>
    <property type="match status" value="1"/>
</dbReference>
<evidence type="ECO:0000256" key="5">
    <source>
        <dbReference type="ARBA" id="ARBA00023136"/>
    </source>
</evidence>
<dbReference type="EMBL" id="FMYH01000006">
    <property type="protein sequence ID" value="SDD22381.1"/>
    <property type="molecule type" value="Genomic_DNA"/>
</dbReference>
<evidence type="ECO:0000256" key="1">
    <source>
        <dbReference type="ARBA" id="ARBA00004651"/>
    </source>
</evidence>
<dbReference type="Gene3D" id="3.40.50.300">
    <property type="entry name" value="P-loop containing nucleotide triphosphate hydrolases"/>
    <property type="match status" value="1"/>
</dbReference>
<dbReference type="Proteomes" id="UP000199039">
    <property type="component" value="Unassembled WGS sequence"/>
</dbReference>
<dbReference type="PANTHER" id="PTHR37937:SF1">
    <property type="entry name" value="CONJUGATIVE TRANSFER: DNA TRANSPORT"/>
    <property type="match status" value="1"/>
</dbReference>
<feature type="transmembrane region" description="Helical" evidence="7">
    <location>
        <begin position="88"/>
        <end position="109"/>
    </location>
</feature>
<dbReference type="AlphaFoldDB" id="A0A1G6T085"/>